<dbReference type="AlphaFoldDB" id="A0A0L8JCX7"/>
<dbReference type="SUPFAM" id="SSF48452">
    <property type="entry name" value="TPR-like"/>
    <property type="match status" value="1"/>
</dbReference>
<dbReference type="PATRIC" id="fig|1938.6.peg.7359"/>
<evidence type="ECO:0000313" key="1">
    <source>
        <dbReference type="EMBL" id="KOG11481.1"/>
    </source>
</evidence>
<reference evidence="1 2" key="1">
    <citation type="submission" date="2015-06" db="EMBL/GenBank/DDBJ databases">
        <authorList>
            <person name="Hoefler B.C."/>
            <person name="Straight P.D."/>
        </authorList>
    </citation>
    <scope>NUCLEOTIDE SEQUENCE [LARGE SCALE GENOMIC DNA]</scope>
    <source>
        <strain evidence="1 2">NRRL 3427</strain>
    </source>
</reference>
<accession>A0A0L8JCX7</accession>
<dbReference type="OrthoDB" id="3213425at2"/>
<evidence type="ECO:0000313" key="2">
    <source>
        <dbReference type="Proteomes" id="UP000037023"/>
    </source>
</evidence>
<dbReference type="Gene3D" id="1.25.40.10">
    <property type="entry name" value="Tetratricopeptide repeat domain"/>
    <property type="match status" value="1"/>
</dbReference>
<dbReference type="InterPro" id="IPR011990">
    <property type="entry name" value="TPR-like_helical_dom_sf"/>
</dbReference>
<sequence length="462" mass="50571">MARRNDELAAVIAETGWSQPVVAAAVVRVAAEAGVDELLSVKRSHIAMWIAGTRPRGRAADILRETLSRRLGRPLTLGEIGLAGTASDTVTGSEWDTDTLTALVDLGRNSMDRERRRLLTGAAVYSLGGLVLPRDPWWDEAPQRARSRATGPNRRVGETEVRAVREMTEFFARRDQRHGGVDGRTALYQYIVDDVARYVSGVFSSENSRRALYSAAAEAVYVAGWMSFDASQHEPARRYFTLALKLAAEADDAPLAGHILRAMAHQAIDLGHARAALDLASASVERNRYAHASPRERALIGIVHARALAGDGQRRNAIAAIHRAETDLNQATAGDDEPQRIWFFQDASLAHETARTLWALGDLDGSLRHFRASVRHRKTDSFSRTHAVTLGYMGTVQAGQGNIDAACQTWSRALDAMDGVQSGRAREAVVTMRTVLSPLRYRGIPSAADVDERARLALRRVT</sequence>
<name>A0A0L8JCX7_STRVR</name>
<dbReference type="RefSeq" id="WP_033208313.1">
    <property type="nucleotide sequence ID" value="NZ_LGUP01000389.1"/>
</dbReference>
<dbReference type="Proteomes" id="UP000037023">
    <property type="component" value="Unassembled WGS sequence"/>
</dbReference>
<comment type="caution">
    <text evidence="1">The sequence shown here is derived from an EMBL/GenBank/DDBJ whole genome shotgun (WGS) entry which is preliminary data.</text>
</comment>
<protein>
    <submittedName>
        <fullName evidence="1">Tat pathway signal protein</fullName>
    </submittedName>
</protein>
<organism evidence="1 2">
    <name type="scientific">Streptomyces viridochromogenes</name>
    <dbReference type="NCBI Taxonomy" id="1938"/>
    <lineage>
        <taxon>Bacteria</taxon>
        <taxon>Bacillati</taxon>
        <taxon>Actinomycetota</taxon>
        <taxon>Actinomycetes</taxon>
        <taxon>Kitasatosporales</taxon>
        <taxon>Streptomycetaceae</taxon>
        <taxon>Streptomyces</taxon>
    </lineage>
</organism>
<dbReference type="EMBL" id="LGUP01000389">
    <property type="protein sequence ID" value="KOG11481.1"/>
    <property type="molecule type" value="Genomic_DNA"/>
</dbReference>
<gene>
    <name evidence="1" type="ORF">ADK34_34230</name>
</gene>
<proteinExistence type="predicted"/>